<gene>
    <name evidence="2" type="ORF">Ato02nite_089830</name>
</gene>
<evidence type="ECO:0000313" key="3">
    <source>
        <dbReference type="Proteomes" id="UP000677082"/>
    </source>
</evidence>
<keyword evidence="3" id="KW-1185">Reference proteome</keyword>
<feature type="signal peptide" evidence="1">
    <location>
        <begin position="1"/>
        <end position="23"/>
    </location>
</feature>
<name>A0A919WBM8_9ACTN</name>
<dbReference type="Proteomes" id="UP000677082">
    <property type="component" value="Unassembled WGS sequence"/>
</dbReference>
<protein>
    <recommendedName>
        <fullName evidence="4">Lipoprotein</fullName>
    </recommendedName>
</protein>
<dbReference type="EMBL" id="BOQN01000137">
    <property type="protein sequence ID" value="GIM97190.1"/>
    <property type="molecule type" value="Genomic_DNA"/>
</dbReference>
<dbReference type="AlphaFoldDB" id="A0A919WBM8"/>
<evidence type="ECO:0008006" key="4">
    <source>
        <dbReference type="Google" id="ProtNLM"/>
    </source>
</evidence>
<accession>A0A919WBM8</accession>
<proteinExistence type="predicted"/>
<dbReference type="InterPro" id="IPR045592">
    <property type="entry name" value="DUF6461"/>
</dbReference>
<feature type="chain" id="PRO_5039497813" description="Lipoprotein" evidence="1">
    <location>
        <begin position="24"/>
        <end position="223"/>
    </location>
</feature>
<dbReference type="Pfam" id="PF20062">
    <property type="entry name" value="DUF6461"/>
    <property type="match status" value="1"/>
</dbReference>
<organism evidence="2 3">
    <name type="scientific">Paractinoplanes toevensis</name>
    <dbReference type="NCBI Taxonomy" id="571911"/>
    <lineage>
        <taxon>Bacteria</taxon>
        <taxon>Bacillati</taxon>
        <taxon>Actinomycetota</taxon>
        <taxon>Actinomycetes</taxon>
        <taxon>Micromonosporales</taxon>
        <taxon>Micromonosporaceae</taxon>
        <taxon>Paractinoplanes</taxon>
    </lineage>
</organism>
<dbReference type="RefSeq" id="WP_213012837.1">
    <property type="nucleotide sequence ID" value="NZ_BOQN01000137.1"/>
</dbReference>
<sequence length="223" mass="24130">MRRRSLVLLLAAGALSACTPRSTGTPAAAATPRDAVADDYRWFFPVPDFGQGYCFTWVRDLTPPQVIKRLGGRELERINWKQLVESGDGQQGTAYRYFIGITRVGDWSLIVEDNGDLGVTDRLVRPLSAGTTVVGHYRGADGHGRFLQLTDGRVELDFDPAAPATVTAAMSAVGFAPGIDAGTSMAASFALAERLTGQQMTQSLLISSTYLLTNVPIEHRKNQ</sequence>
<comment type="caution">
    <text evidence="2">The sequence shown here is derived from an EMBL/GenBank/DDBJ whole genome shotgun (WGS) entry which is preliminary data.</text>
</comment>
<evidence type="ECO:0000313" key="2">
    <source>
        <dbReference type="EMBL" id="GIM97190.1"/>
    </source>
</evidence>
<keyword evidence="1" id="KW-0732">Signal</keyword>
<reference evidence="2 3" key="1">
    <citation type="submission" date="2021-03" db="EMBL/GenBank/DDBJ databases">
        <title>Whole genome shotgun sequence of Actinoplanes toevensis NBRC 105298.</title>
        <authorList>
            <person name="Komaki H."/>
            <person name="Tamura T."/>
        </authorList>
    </citation>
    <scope>NUCLEOTIDE SEQUENCE [LARGE SCALE GENOMIC DNA]</scope>
    <source>
        <strain evidence="2 3">NBRC 105298</strain>
    </source>
</reference>
<evidence type="ECO:0000256" key="1">
    <source>
        <dbReference type="SAM" id="SignalP"/>
    </source>
</evidence>
<dbReference type="PROSITE" id="PS51257">
    <property type="entry name" value="PROKAR_LIPOPROTEIN"/>
    <property type="match status" value="1"/>
</dbReference>